<evidence type="ECO:0000313" key="3">
    <source>
        <dbReference type="EMBL" id="RJF88717.1"/>
    </source>
</evidence>
<sequence length="180" mass="19173">MPATDLDLFARLDALSIAHRTIAHDAAHTVEEAQVLRGQLPGGHAKNLFLKDRKGGFWLVVAQEEVRVDLTALEKHLGAPRLSFASAQAMVEVLGVTPGSVTPFSLINESAKAVRLVLDEGLMGFDPLHFHPLRNDRTTVIGRDDFRRFLGAVGHAPVMVDVATVSAARAAAKATAGGPA</sequence>
<accession>A0A418WFC2</accession>
<dbReference type="RefSeq" id="WP_119779447.1">
    <property type="nucleotide sequence ID" value="NZ_QYUK01000011.1"/>
</dbReference>
<dbReference type="CDD" id="cd04335">
    <property type="entry name" value="PrdX_deacylase"/>
    <property type="match status" value="1"/>
</dbReference>
<dbReference type="Pfam" id="PF04073">
    <property type="entry name" value="tRNA_edit"/>
    <property type="match status" value="1"/>
</dbReference>
<dbReference type="GO" id="GO:0004812">
    <property type="term" value="F:aminoacyl-tRNA ligase activity"/>
    <property type="evidence" value="ECO:0007669"/>
    <property type="project" value="UniProtKB-KW"/>
</dbReference>
<keyword evidence="3" id="KW-0030">Aminoacyl-tRNA synthetase</keyword>
<dbReference type="InterPro" id="IPR040285">
    <property type="entry name" value="ProX/PRXD1"/>
</dbReference>
<dbReference type="Gene3D" id="3.90.960.10">
    <property type="entry name" value="YbaK/aminoacyl-tRNA synthetase-associated domain"/>
    <property type="match status" value="1"/>
</dbReference>
<proteinExistence type="inferred from homology"/>
<keyword evidence="4" id="KW-1185">Reference proteome</keyword>
<evidence type="ECO:0000256" key="1">
    <source>
        <dbReference type="ARBA" id="ARBA00010201"/>
    </source>
</evidence>
<dbReference type="PANTHER" id="PTHR31423:SF3">
    <property type="entry name" value="PROLYL-TRNA SYNTHETASE ASSOCIATED DOMAIN-CONTAINING PROTEIN 1-RELATED"/>
    <property type="match status" value="1"/>
</dbReference>
<comment type="similarity">
    <text evidence="1">Belongs to the PRORSD1 family.</text>
</comment>
<dbReference type="InterPro" id="IPR007214">
    <property type="entry name" value="YbaK/aa-tRNA-synth-assoc-dom"/>
</dbReference>
<evidence type="ECO:0000313" key="4">
    <source>
        <dbReference type="Proteomes" id="UP000284605"/>
    </source>
</evidence>
<dbReference type="SUPFAM" id="SSF55826">
    <property type="entry name" value="YbaK/ProRS associated domain"/>
    <property type="match status" value="1"/>
</dbReference>
<dbReference type="InterPro" id="IPR036754">
    <property type="entry name" value="YbaK/aa-tRNA-synt-asso_dom_sf"/>
</dbReference>
<evidence type="ECO:0000259" key="2">
    <source>
        <dbReference type="Pfam" id="PF04073"/>
    </source>
</evidence>
<protein>
    <submittedName>
        <fullName evidence="3">Prolyl-tRNA synthetase associated domain-containing protein</fullName>
    </submittedName>
</protein>
<gene>
    <name evidence="3" type="ORF">D3874_18415</name>
</gene>
<name>A0A418WFC2_9PROT</name>
<dbReference type="EMBL" id="QYUK01000011">
    <property type="protein sequence ID" value="RJF88717.1"/>
    <property type="molecule type" value="Genomic_DNA"/>
</dbReference>
<organism evidence="3 4">
    <name type="scientific">Oleomonas cavernae</name>
    <dbReference type="NCBI Taxonomy" id="2320859"/>
    <lineage>
        <taxon>Bacteria</taxon>
        <taxon>Pseudomonadati</taxon>
        <taxon>Pseudomonadota</taxon>
        <taxon>Alphaproteobacteria</taxon>
        <taxon>Acetobacterales</taxon>
        <taxon>Acetobacteraceae</taxon>
        <taxon>Oleomonas</taxon>
    </lineage>
</organism>
<dbReference type="PANTHER" id="PTHR31423">
    <property type="entry name" value="YBAK DOMAIN-CONTAINING PROTEIN"/>
    <property type="match status" value="1"/>
</dbReference>
<dbReference type="GO" id="GO:0002161">
    <property type="term" value="F:aminoacyl-tRNA deacylase activity"/>
    <property type="evidence" value="ECO:0007669"/>
    <property type="project" value="InterPro"/>
</dbReference>
<dbReference type="OrthoDB" id="5145315at2"/>
<reference evidence="3 4" key="1">
    <citation type="submission" date="2018-09" db="EMBL/GenBank/DDBJ databases">
        <authorList>
            <person name="Zhu H."/>
        </authorList>
    </citation>
    <scope>NUCLEOTIDE SEQUENCE [LARGE SCALE GENOMIC DNA]</scope>
    <source>
        <strain evidence="3 4">K1W22B-8</strain>
    </source>
</reference>
<dbReference type="AlphaFoldDB" id="A0A418WFC2"/>
<dbReference type="FunFam" id="3.90.960.10:FF:000005">
    <property type="entry name" value="Putative prolyl-tRNA synthetase"/>
    <property type="match status" value="1"/>
</dbReference>
<feature type="domain" description="YbaK/aminoacyl-tRNA synthetase-associated" evidence="2">
    <location>
        <begin position="24"/>
        <end position="149"/>
    </location>
</feature>
<comment type="caution">
    <text evidence="3">The sequence shown here is derived from an EMBL/GenBank/DDBJ whole genome shotgun (WGS) entry which is preliminary data.</text>
</comment>
<dbReference type="Proteomes" id="UP000284605">
    <property type="component" value="Unassembled WGS sequence"/>
</dbReference>
<keyword evidence="3" id="KW-0436">Ligase</keyword>